<dbReference type="InterPro" id="IPR018392">
    <property type="entry name" value="LysM"/>
</dbReference>
<sequence length="451" mass="51418">MKMKSSLRYLFVIVAFLLECVTFAQSTKWRDIYKVKKKDTIFSIAKQYGLTVPELMDANPDMKKAGYELKKDDYVFIPYVGANVKPKTTGKSVVRTDIRTRAIRVGVMLPLHNADGDGRRMVEYYRGILMACDSLKRKGISTDVYAWNVAVDTDIRTILMDKKAKDCDLIFGPLYTSQVQSLSTFCKTNGIKLVIPFSISGDVVAHNPQVFQVYQSTDMLNTMAINAFLSRFSKHHPVFIDCNDPESSKGTFTSGLRNQLDRRGVKYSITNLRSSEENFSKAFSRVQPNVVILNTARSPELNVAIAKINGLTVNVPGVVVSLFGYTEWLMYTKYNLNNFFKFDTYIPTTFYYNPLSAATRNLENNYRRWFGTEMLYALPHFAIIGYDQAQFFLQGLHRYGTAFNGLKGENVYRALQSPMNFKRVGTAGGMQNSHFMLIHYTYNHTIESITY</sequence>
<dbReference type="PATRIC" id="fig|1081904.3.peg.388"/>
<dbReference type="CDD" id="cd00118">
    <property type="entry name" value="LysM"/>
    <property type="match status" value="1"/>
</dbReference>
<dbReference type="Proteomes" id="UP000016600">
    <property type="component" value="Unassembled WGS sequence"/>
</dbReference>
<comment type="caution">
    <text evidence="2">The sequence shown here is derived from an EMBL/GenBank/DDBJ whole genome shotgun (WGS) entry which is preliminary data.</text>
</comment>
<dbReference type="EMBL" id="AWET01000007">
    <property type="protein sequence ID" value="ERK03891.1"/>
    <property type="molecule type" value="Genomic_DNA"/>
</dbReference>
<dbReference type="SUPFAM" id="SSF54106">
    <property type="entry name" value="LysM domain"/>
    <property type="match status" value="1"/>
</dbReference>
<feature type="domain" description="LysM" evidence="1">
    <location>
        <begin position="31"/>
        <end position="77"/>
    </location>
</feature>
<dbReference type="Gene3D" id="3.10.350.10">
    <property type="entry name" value="LysM domain"/>
    <property type="match status" value="1"/>
</dbReference>
<dbReference type="AlphaFoldDB" id="U2LHY6"/>
<evidence type="ECO:0000313" key="2">
    <source>
        <dbReference type="EMBL" id="ERK03891.1"/>
    </source>
</evidence>
<name>U2LHY6_9BACT</name>
<dbReference type="Gene3D" id="3.40.50.2300">
    <property type="match status" value="2"/>
</dbReference>
<dbReference type="PROSITE" id="PS51782">
    <property type="entry name" value="LYSM"/>
    <property type="match status" value="1"/>
</dbReference>
<dbReference type="InterPro" id="IPR028082">
    <property type="entry name" value="Peripla_BP_I"/>
</dbReference>
<dbReference type="Pfam" id="PF01476">
    <property type="entry name" value="LysM"/>
    <property type="match status" value="1"/>
</dbReference>
<accession>U2LHY6</accession>
<keyword evidence="3" id="KW-1185">Reference proteome</keyword>
<proteinExistence type="predicted"/>
<dbReference type="InterPro" id="IPR036779">
    <property type="entry name" value="LysM_dom_sf"/>
</dbReference>
<organism evidence="2 3">
    <name type="scientific">Hoylesella pleuritidis F0068</name>
    <dbReference type="NCBI Taxonomy" id="1081904"/>
    <lineage>
        <taxon>Bacteria</taxon>
        <taxon>Pseudomonadati</taxon>
        <taxon>Bacteroidota</taxon>
        <taxon>Bacteroidia</taxon>
        <taxon>Bacteroidales</taxon>
        <taxon>Prevotellaceae</taxon>
        <taxon>Hoylesella</taxon>
    </lineage>
</organism>
<evidence type="ECO:0000313" key="3">
    <source>
        <dbReference type="Proteomes" id="UP000016600"/>
    </source>
</evidence>
<reference evidence="2 3" key="1">
    <citation type="submission" date="2013-08" db="EMBL/GenBank/DDBJ databases">
        <authorList>
            <person name="Durkin A.S."/>
            <person name="Haft D.R."/>
            <person name="McCorrison J."/>
            <person name="Torralba M."/>
            <person name="Gillis M."/>
            <person name="Haft D.H."/>
            <person name="Methe B."/>
            <person name="Sutton G."/>
            <person name="Nelson K.E."/>
        </authorList>
    </citation>
    <scope>NUCLEOTIDE SEQUENCE [LARGE SCALE GENOMIC DNA]</scope>
    <source>
        <strain evidence="2 3">F0068</strain>
    </source>
</reference>
<gene>
    <name evidence="2" type="ORF">HMPREF1218_0411</name>
</gene>
<dbReference type="SMART" id="SM00257">
    <property type="entry name" value="LysM"/>
    <property type="match status" value="1"/>
</dbReference>
<evidence type="ECO:0000259" key="1">
    <source>
        <dbReference type="PROSITE" id="PS51782"/>
    </source>
</evidence>
<dbReference type="SUPFAM" id="SSF53822">
    <property type="entry name" value="Periplasmic binding protein-like I"/>
    <property type="match status" value="1"/>
</dbReference>
<protein>
    <submittedName>
        <fullName evidence="2">LysM domain protein</fullName>
    </submittedName>
</protein>